<evidence type="ECO:0000256" key="6">
    <source>
        <dbReference type="ARBA" id="ARBA00023315"/>
    </source>
</evidence>
<reference evidence="10" key="1">
    <citation type="submission" date="2020-11" db="EMBL/GenBank/DDBJ databases">
        <authorList>
            <person name="Tran Van P."/>
        </authorList>
    </citation>
    <scope>NUCLEOTIDE SEQUENCE</scope>
</reference>
<feature type="signal peptide" evidence="8">
    <location>
        <begin position="1"/>
        <end position="15"/>
    </location>
</feature>
<evidence type="ECO:0000256" key="2">
    <source>
        <dbReference type="ARBA" id="ARBA00022679"/>
    </source>
</evidence>
<keyword evidence="2 7" id="KW-0808">Transferase</keyword>
<dbReference type="EC" id="2.3.1.225" evidence="7"/>
<feature type="transmembrane region" description="Helical" evidence="7">
    <location>
        <begin position="98"/>
        <end position="118"/>
    </location>
</feature>
<dbReference type="Proteomes" id="UP000678499">
    <property type="component" value="Unassembled WGS sequence"/>
</dbReference>
<keyword evidence="5 7" id="KW-0472">Membrane</keyword>
<comment type="catalytic activity">
    <reaction evidence="7">
        <text>L-cysteinyl-[protein] + hexadecanoyl-CoA = S-hexadecanoyl-L-cysteinyl-[protein] + CoA</text>
        <dbReference type="Rhea" id="RHEA:36683"/>
        <dbReference type="Rhea" id="RHEA-COMP:10131"/>
        <dbReference type="Rhea" id="RHEA-COMP:11032"/>
        <dbReference type="ChEBI" id="CHEBI:29950"/>
        <dbReference type="ChEBI" id="CHEBI:57287"/>
        <dbReference type="ChEBI" id="CHEBI:57379"/>
        <dbReference type="ChEBI" id="CHEBI:74151"/>
        <dbReference type="EC" id="2.3.1.225"/>
    </reaction>
</comment>
<dbReference type="AlphaFoldDB" id="A0A7R9BIG2"/>
<dbReference type="Pfam" id="PF01529">
    <property type="entry name" value="DHHC"/>
    <property type="match status" value="1"/>
</dbReference>
<proteinExistence type="inferred from homology"/>
<organism evidence="10">
    <name type="scientific">Notodromas monacha</name>
    <dbReference type="NCBI Taxonomy" id="399045"/>
    <lineage>
        <taxon>Eukaryota</taxon>
        <taxon>Metazoa</taxon>
        <taxon>Ecdysozoa</taxon>
        <taxon>Arthropoda</taxon>
        <taxon>Crustacea</taxon>
        <taxon>Oligostraca</taxon>
        <taxon>Ostracoda</taxon>
        <taxon>Podocopa</taxon>
        <taxon>Podocopida</taxon>
        <taxon>Cypridocopina</taxon>
        <taxon>Cypridoidea</taxon>
        <taxon>Cyprididae</taxon>
        <taxon>Notodromas</taxon>
    </lineage>
</organism>
<dbReference type="GO" id="GO:0005783">
    <property type="term" value="C:endoplasmic reticulum"/>
    <property type="evidence" value="ECO:0007669"/>
    <property type="project" value="TreeGrafter"/>
</dbReference>
<dbReference type="GO" id="GO:0019706">
    <property type="term" value="F:protein-cysteine S-palmitoyltransferase activity"/>
    <property type="evidence" value="ECO:0007669"/>
    <property type="project" value="UniProtKB-EC"/>
</dbReference>
<dbReference type="SUPFAM" id="SSF161245">
    <property type="entry name" value="Zinc hairpin stack"/>
    <property type="match status" value="1"/>
</dbReference>
<dbReference type="PANTHER" id="PTHR22883:SF203">
    <property type="entry name" value="PALMITOYLTRANSFERASE"/>
    <property type="match status" value="1"/>
</dbReference>
<evidence type="ECO:0000256" key="4">
    <source>
        <dbReference type="ARBA" id="ARBA00022989"/>
    </source>
</evidence>
<keyword evidence="4 7" id="KW-1133">Transmembrane helix</keyword>
<keyword evidence="11" id="KW-1185">Reference proteome</keyword>
<evidence type="ECO:0000313" key="11">
    <source>
        <dbReference type="Proteomes" id="UP000678499"/>
    </source>
</evidence>
<keyword evidence="6 7" id="KW-0012">Acyltransferase</keyword>
<gene>
    <name evidence="10" type="ORF">NMOB1V02_LOCUS2395</name>
</gene>
<dbReference type="OrthoDB" id="272303at2759"/>
<comment type="domain">
    <text evidence="7">The DHHC domain is required for palmitoyltransferase activity.</text>
</comment>
<feature type="transmembrane region" description="Helical" evidence="7">
    <location>
        <begin position="139"/>
        <end position="160"/>
    </location>
</feature>
<evidence type="ECO:0000259" key="9">
    <source>
        <dbReference type="Pfam" id="PF01529"/>
    </source>
</evidence>
<sequence>MELLALLFTIVLVSGLSVSLVDPKHYLLRYKIPIHTQVDIDPARYLCHRCNLLRQREDVKHCHECGKCVDGFDHHCYALNHCIGARNYWIMMLLFNNGLLLTTALLIAAVAFIYGVLARSRIMIPQFAQSKTDLASDKLICFGSPCLALIPLIVVIVYVIPTVLVLFSFGALVGAHWSLVAENSTTWQHFKERKSTPEKGKSLIMRQEIES</sequence>
<feature type="domain" description="Palmitoyltransferase DHHC" evidence="9">
    <location>
        <begin position="44"/>
        <end position="192"/>
    </location>
</feature>
<comment type="subcellular location">
    <subcellularLocation>
        <location evidence="1">Membrane</location>
        <topology evidence="1">Multi-pass membrane protein</topology>
    </subcellularLocation>
</comment>
<dbReference type="InterPro" id="IPR039859">
    <property type="entry name" value="PFA4/ZDH16/20/ERF2-like"/>
</dbReference>
<accession>A0A7R9BIG2</accession>
<evidence type="ECO:0000256" key="5">
    <source>
        <dbReference type="ARBA" id="ARBA00023136"/>
    </source>
</evidence>
<evidence type="ECO:0000256" key="1">
    <source>
        <dbReference type="ARBA" id="ARBA00004141"/>
    </source>
</evidence>
<comment type="similarity">
    <text evidence="7">Belongs to the DHHC palmitoyltransferase family.</text>
</comment>
<keyword evidence="8" id="KW-0732">Signal</keyword>
<dbReference type="GO" id="GO:0016020">
    <property type="term" value="C:membrane"/>
    <property type="evidence" value="ECO:0007669"/>
    <property type="project" value="UniProtKB-SubCell"/>
</dbReference>
<dbReference type="PANTHER" id="PTHR22883">
    <property type="entry name" value="ZINC FINGER DHHC DOMAIN CONTAINING PROTEIN"/>
    <property type="match status" value="1"/>
</dbReference>
<evidence type="ECO:0000256" key="7">
    <source>
        <dbReference type="RuleBase" id="RU079119"/>
    </source>
</evidence>
<keyword evidence="3 7" id="KW-0812">Transmembrane</keyword>
<evidence type="ECO:0000256" key="8">
    <source>
        <dbReference type="SAM" id="SignalP"/>
    </source>
</evidence>
<name>A0A7R9BIG2_9CRUS</name>
<dbReference type="InterPro" id="IPR001594">
    <property type="entry name" value="Palmitoyltrfase_DHHC"/>
</dbReference>
<dbReference type="PROSITE" id="PS50216">
    <property type="entry name" value="DHHC"/>
    <property type="match status" value="1"/>
</dbReference>
<evidence type="ECO:0000313" key="10">
    <source>
        <dbReference type="EMBL" id="CAD7274566.1"/>
    </source>
</evidence>
<dbReference type="GO" id="GO:0006612">
    <property type="term" value="P:protein targeting to membrane"/>
    <property type="evidence" value="ECO:0007669"/>
    <property type="project" value="TreeGrafter"/>
</dbReference>
<feature type="chain" id="PRO_5036402929" description="Palmitoyltransferase" evidence="8">
    <location>
        <begin position="16"/>
        <end position="211"/>
    </location>
</feature>
<dbReference type="EMBL" id="CAJPEX010000269">
    <property type="protein sequence ID" value="CAG0914718.1"/>
    <property type="molecule type" value="Genomic_DNA"/>
</dbReference>
<protein>
    <recommendedName>
        <fullName evidence="7">Palmitoyltransferase</fullName>
        <ecNumber evidence="7">2.3.1.225</ecNumber>
    </recommendedName>
</protein>
<evidence type="ECO:0000256" key="3">
    <source>
        <dbReference type="ARBA" id="ARBA00022692"/>
    </source>
</evidence>
<dbReference type="InterPro" id="IPR037275">
    <property type="entry name" value="Znf_CTCHY_sf"/>
</dbReference>
<dbReference type="EMBL" id="OA882306">
    <property type="protein sequence ID" value="CAD7274566.1"/>
    <property type="molecule type" value="Genomic_DNA"/>
</dbReference>
<dbReference type="GO" id="GO:0005794">
    <property type="term" value="C:Golgi apparatus"/>
    <property type="evidence" value="ECO:0007669"/>
    <property type="project" value="TreeGrafter"/>
</dbReference>